<dbReference type="InterPro" id="IPR035965">
    <property type="entry name" value="PAS-like_dom_sf"/>
</dbReference>
<dbReference type="Gene3D" id="1.10.287.130">
    <property type="match status" value="1"/>
</dbReference>
<dbReference type="InterPro" id="IPR036890">
    <property type="entry name" value="HATPase_C_sf"/>
</dbReference>
<dbReference type="InterPro" id="IPR013767">
    <property type="entry name" value="PAS_fold"/>
</dbReference>
<dbReference type="GO" id="GO:0005524">
    <property type="term" value="F:ATP binding"/>
    <property type="evidence" value="ECO:0007669"/>
    <property type="project" value="UniProtKB-KW"/>
</dbReference>
<dbReference type="InterPro" id="IPR003661">
    <property type="entry name" value="HisK_dim/P_dom"/>
</dbReference>
<dbReference type="Gene3D" id="3.30.450.20">
    <property type="entry name" value="PAS domain"/>
    <property type="match status" value="1"/>
</dbReference>
<dbReference type="Gene3D" id="3.30.565.10">
    <property type="entry name" value="Histidine kinase-like ATPase, C-terminal domain"/>
    <property type="match status" value="1"/>
</dbReference>
<evidence type="ECO:0000256" key="4">
    <source>
        <dbReference type="ARBA" id="ARBA00022679"/>
    </source>
</evidence>
<dbReference type="SMART" id="SM00091">
    <property type="entry name" value="PAS"/>
    <property type="match status" value="1"/>
</dbReference>
<keyword evidence="9" id="KW-0472">Membrane</keyword>
<dbReference type="CDD" id="cd00130">
    <property type="entry name" value="PAS"/>
    <property type="match status" value="1"/>
</dbReference>
<dbReference type="SMART" id="SM00388">
    <property type="entry name" value="HisKA"/>
    <property type="match status" value="1"/>
</dbReference>
<dbReference type="PRINTS" id="PR00344">
    <property type="entry name" value="BCTRLSENSOR"/>
</dbReference>
<name>A0A1T4PJB5_9FIRM</name>
<proteinExistence type="predicted"/>
<keyword evidence="9" id="KW-0812">Transmembrane</keyword>
<evidence type="ECO:0000256" key="3">
    <source>
        <dbReference type="ARBA" id="ARBA00022553"/>
    </source>
</evidence>
<keyword evidence="8" id="KW-0902">Two-component regulatory system</keyword>
<dbReference type="EMBL" id="FUXM01000012">
    <property type="protein sequence ID" value="SJZ91562.1"/>
    <property type="molecule type" value="Genomic_DNA"/>
</dbReference>
<keyword evidence="3" id="KW-0597">Phosphoprotein</keyword>
<dbReference type="GO" id="GO:0006355">
    <property type="term" value="P:regulation of DNA-templated transcription"/>
    <property type="evidence" value="ECO:0007669"/>
    <property type="project" value="InterPro"/>
</dbReference>
<evidence type="ECO:0000313" key="11">
    <source>
        <dbReference type="EMBL" id="SJZ91562.1"/>
    </source>
</evidence>
<feature type="domain" description="Histidine kinase" evidence="10">
    <location>
        <begin position="409"/>
        <end position="616"/>
    </location>
</feature>
<dbReference type="RefSeq" id="WP_078665374.1">
    <property type="nucleotide sequence ID" value="NZ_FUXM01000012.1"/>
</dbReference>
<evidence type="ECO:0000313" key="12">
    <source>
        <dbReference type="Proteomes" id="UP000189933"/>
    </source>
</evidence>
<dbReference type="GO" id="GO:0000155">
    <property type="term" value="F:phosphorelay sensor kinase activity"/>
    <property type="evidence" value="ECO:0007669"/>
    <property type="project" value="InterPro"/>
</dbReference>
<dbReference type="InterPro" id="IPR036097">
    <property type="entry name" value="HisK_dim/P_sf"/>
</dbReference>
<evidence type="ECO:0000256" key="7">
    <source>
        <dbReference type="ARBA" id="ARBA00022840"/>
    </source>
</evidence>
<dbReference type="InterPro" id="IPR004358">
    <property type="entry name" value="Sig_transdc_His_kin-like_C"/>
</dbReference>
<keyword evidence="12" id="KW-1185">Reference proteome</keyword>
<dbReference type="PANTHER" id="PTHR43065:SF46">
    <property type="entry name" value="C4-DICARBOXYLATE TRANSPORT SENSOR PROTEIN DCTB"/>
    <property type="match status" value="1"/>
</dbReference>
<evidence type="ECO:0000256" key="9">
    <source>
        <dbReference type="SAM" id="Phobius"/>
    </source>
</evidence>
<keyword evidence="4" id="KW-0808">Transferase</keyword>
<dbReference type="EC" id="2.7.13.3" evidence="2"/>
<evidence type="ECO:0000256" key="1">
    <source>
        <dbReference type="ARBA" id="ARBA00000085"/>
    </source>
</evidence>
<evidence type="ECO:0000256" key="8">
    <source>
        <dbReference type="ARBA" id="ARBA00023012"/>
    </source>
</evidence>
<gene>
    <name evidence="11" type="ORF">SAMN02745885_01294</name>
</gene>
<dbReference type="PROSITE" id="PS50109">
    <property type="entry name" value="HIS_KIN"/>
    <property type="match status" value="1"/>
</dbReference>
<dbReference type="PANTHER" id="PTHR43065">
    <property type="entry name" value="SENSOR HISTIDINE KINASE"/>
    <property type="match status" value="1"/>
</dbReference>
<keyword evidence="9" id="KW-1133">Transmembrane helix</keyword>
<keyword evidence="6 11" id="KW-0418">Kinase</keyword>
<dbReference type="SUPFAM" id="SSF47384">
    <property type="entry name" value="Homodimeric domain of signal transducing histidine kinase"/>
    <property type="match status" value="1"/>
</dbReference>
<evidence type="ECO:0000256" key="2">
    <source>
        <dbReference type="ARBA" id="ARBA00012438"/>
    </source>
</evidence>
<dbReference type="InterPro" id="IPR000014">
    <property type="entry name" value="PAS"/>
</dbReference>
<dbReference type="SMART" id="SM00387">
    <property type="entry name" value="HATPase_c"/>
    <property type="match status" value="1"/>
</dbReference>
<dbReference type="InterPro" id="IPR003594">
    <property type="entry name" value="HATPase_dom"/>
</dbReference>
<dbReference type="Pfam" id="PF00512">
    <property type="entry name" value="HisKA"/>
    <property type="match status" value="1"/>
</dbReference>
<organism evidence="11 12">
    <name type="scientific">Carboxydocella sporoproducens DSM 16521</name>
    <dbReference type="NCBI Taxonomy" id="1121270"/>
    <lineage>
        <taxon>Bacteria</taxon>
        <taxon>Bacillati</taxon>
        <taxon>Bacillota</taxon>
        <taxon>Clostridia</taxon>
        <taxon>Eubacteriales</taxon>
        <taxon>Clostridiales Family XVI. Incertae Sedis</taxon>
        <taxon>Carboxydocella</taxon>
    </lineage>
</organism>
<dbReference type="SUPFAM" id="SSF55874">
    <property type="entry name" value="ATPase domain of HSP90 chaperone/DNA topoisomerase II/histidine kinase"/>
    <property type="match status" value="1"/>
</dbReference>
<sequence>MKKIYSKGLIFQILVLIGMVLLITSVLSFFILWEINQTQKVLLEQQKSNLNKILEIVISKTIPLYEFKKTNFKIIGKKQKKINITVPKISISKPFGLEIKKVIDSISNNFPKTEIGFYSLENQIIISNSLPGEISLIETFTPNQQNIFINVIRSRNKIIRVNNQNGSIEGYSPVYVNGKIIGVVWVRENLQPSIQNLENSRNKIYKIIILGFLVGISGSVFLINNFEKEVKKIKYGLSQLKQNLNTFIPVSVGPIGEIAKAINSLSEELRRVYGYNKIILNSIDEGILALDFDKKIILINRAFINILQINPVIEMNNKKYTEIIIEDEIKQVIDETYKYEQGIKDKKITLTNRAKQQIDLLIGTAILKDFNEKFLGIALTIRDITEREKMLSIIRRSERLTSLGTLVAGVAHEIRNPLTAIHGYIQFWLKKGNQIPSQKALKTITREIERLNNLVEKLLFFAKPQQINLIEQNVNHIIKKVLAFVQEIIPTSIKIKIDLQQNLPLIRCDESQLEIVFNNIIYNAIQAMPDGGTLHITTWFDEKQQAIKISFKDTGVGIPTQLYSRLFDPFFTTKPKGMGLGLAIAYEIVKNHGGEIEVHSMENKGSEFVVILSLNHPVPQECWE</sequence>
<dbReference type="OrthoDB" id="9764522at2"/>
<protein>
    <recommendedName>
        <fullName evidence="2">histidine kinase</fullName>
        <ecNumber evidence="2">2.7.13.3</ecNumber>
    </recommendedName>
</protein>
<dbReference type="InterPro" id="IPR005467">
    <property type="entry name" value="His_kinase_dom"/>
</dbReference>
<evidence type="ECO:0000256" key="6">
    <source>
        <dbReference type="ARBA" id="ARBA00022777"/>
    </source>
</evidence>
<accession>A0A1T4PJB5</accession>
<dbReference type="Pfam" id="PF00989">
    <property type="entry name" value="PAS"/>
    <property type="match status" value="1"/>
</dbReference>
<dbReference type="CDD" id="cd00082">
    <property type="entry name" value="HisKA"/>
    <property type="match status" value="1"/>
</dbReference>
<keyword evidence="7" id="KW-0067">ATP-binding</keyword>
<feature type="transmembrane region" description="Helical" evidence="9">
    <location>
        <begin position="9"/>
        <end position="33"/>
    </location>
</feature>
<dbReference type="Pfam" id="PF02518">
    <property type="entry name" value="HATPase_c"/>
    <property type="match status" value="1"/>
</dbReference>
<evidence type="ECO:0000259" key="10">
    <source>
        <dbReference type="PROSITE" id="PS50109"/>
    </source>
</evidence>
<reference evidence="12" key="1">
    <citation type="submission" date="2017-02" db="EMBL/GenBank/DDBJ databases">
        <authorList>
            <person name="Varghese N."/>
            <person name="Submissions S."/>
        </authorList>
    </citation>
    <scope>NUCLEOTIDE SEQUENCE [LARGE SCALE GENOMIC DNA]</scope>
    <source>
        <strain evidence="12">DSM 16521</strain>
    </source>
</reference>
<dbReference type="AlphaFoldDB" id="A0A1T4PJB5"/>
<comment type="catalytic activity">
    <reaction evidence="1">
        <text>ATP + protein L-histidine = ADP + protein N-phospho-L-histidine.</text>
        <dbReference type="EC" id="2.7.13.3"/>
    </reaction>
</comment>
<dbReference type="SUPFAM" id="SSF55785">
    <property type="entry name" value="PYP-like sensor domain (PAS domain)"/>
    <property type="match status" value="1"/>
</dbReference>
<dbReference type="Proteomes" id="UP000189933">
    <property type="component" value="Unassembled WGS sequence"/>
</dbReference>
<keyword evidence="5" id="KW-0547">Nucleotide-binding</keyword>
<evidence type="ECO:0000256" key="5">
    <source>
        <dbReference type="ARBA" id="ARBA00022741"/>
    </source>
</evidence>
<feature type="transmembrane region" description="Helical" evidence="9">
    <location>
        <begin position="204"/>
        <end position="224"/>
    </location>
</feature>